<feature type="transmembrane region" description="Helical" evidence="6">
    <location>
        <begin position="172"/>
        <end position="188"/>
    </location>
</feature>
<dbReference type="SUPFAM" id="SSF103473">
    <property type="entry name" value="MFS general substrate transporter"/>
    <property type="match status" value="1"/>
</dbReference>
<organism evidence="8 9">
    <name type="scientific">Dactylosporangium cerinum</name>
    <dbReference type="NCBI Taxonomy" id="1434730"/>
    <lineage>
        <taxon>Bacteria</taxon>
        <taxon>Bacillati</taxon>
        <taxon>Actinomycetota</taxon>
        <taxon>Actinomycetes</taxon>
        <taxon>Micromonosporales</taxon>
        <taxon>Micromonosporaceae</taxon>
        <taxon>Dactylosporangium</taxon>
    </lineage>
</organism>
<feature type="transmembrane region" description="Helical" evidence="6">
    <location>
        <begin position="359"/>
        <end position="377"/>
    </location>
</feature>
<evidence type="ECO:0000256" key="6">
    <source>
        <dbReference type="SAM" id="Phobius"/>
    </source>
</evidence>
<feature type="transmembrane region" description="Helical" evidence="6">
    <location>
        <begin position="200"/>
        <end position="222"/>
    </location>
</feature>
<dbReference type="Gene3D" id="1.20.1250.20">
    <property type="entry name" value="MFS general substrate transporter like domains"/>
    <property type="match status" value="1"/>
</dbReference>
<dbReference type="PANTHER" id="PTHR23501:SF191">
    <property type="entry name" value="VACUOLAR BASIC AMINO ACID TRANSPORTER 4"/>
    <property type="match status" value="1"/>
</dbReference>
<feature type="transmembrane region" description="Helical" evidence="6">
    <location>
        <begin position="228"/>
        <end position="248"/>
    </location>
</feature>
<evidence type="ECO:0000256" key="5">
    <source>
        <dbReference type="ARBA" id="ARBA00023136"/>
    </source>
</evidence>
<proteinExistence type="predicted"/>
<keyword evidence="9" id="KW-1185">Reference proteome</keyword>
<feature type="transmembrane region" description="Helical" evidence="6">
    <location>
        <begin position="389"/>
        <end position="409"/>
    </location>
</feature>
<gene>
    <name evidence="8" type="ORF">ACFPIJ_24840</name>
</gene>
<evidence type="ECO:0000313" key="8">
    <source>
        <dbReference type="EMBL" id="MFC5001054.1"/>
    </source>
</evidence>
<accession>A0ABV9VY48</accession>
<dbReference type="InterPro" id="IPR011701">
    <property type="entry name" value="MFS"/>
</dbReference>
<comment type="subcellular location">
    <subcellularLocation>
        <location evidence="1">Cell inner membrane</location>
        <topology evidence="1">Multi-pass membrane protein</topology>
    </subcellularLocation>
</comment>
<dbReference type="InterPro" id="IPR036259">
    <property type="entry name" value="MFS_trans_sf"/>
</dbReference>
<evidence type="ECO:0000256" key="2">
    <source>
        <dbReference type="ARBA" id="ARBA00022448"/>
    </source>
</evidence>
<feature type="transmembrane region" description="Helical" evidence="6">
    <location>
        <begin position="21"/>
        <end position="46"/>
    </location>
</feature>
<dbReference type="PROSITE" id="PS50850">
    <property type="entry name" value="MFS"/>
    <property type="match status" value="1"/>
</dbReference>
<dbReference type="PANTHER" id="PTHR23501">
    <property type="entry name" value="MAJOR FACILITATOR SUPERFAMILY"/>
    <property type="match status" value="1"/>
</dbReference>
<keyword evidence="3 6" id="KW-0812">Transmembrane</keyword>
<feature type="transmembrane region" description="Helical" evidence="6">
    <location>
        <begin position="330"/>
        <end position="353"/>
    </location>
</feature>
<feature type="transmembrane region" description="Helical" evidence="6">
    <location>
        <begin position="52"/>
        <end position="71"/>
    </location>
</feature>
<feature type="transmembrane region" description="Helical" evidence="6">
    <location>
        <begin position="260"/>
        <end position="284"/>
    </location>
</feature>
<dbReference type="Gene3D" id="1.20.1720.10">
    <property type="entry name" value="Multidrug resistance protein D"/>
    <property type="match status" value="1"/>
</dbReference>
<dbReference type="PRINTS" id="PR01036">
    <property type="entry name" value="TCRTETB"/>
</dbReference>
<evidence type="ECO:0000259" key="7">
    <source>
        <dbReference type="PROSITE" id="PS50850"/>
    </source>
</evidence>
<dbReference type="InterPro" id="IPR020846">
    <property type="entry name" value="MFS_dom"/>
</dbReference>
<evidence type="ECO:0000256" key="3">
    <source>
        <dbReference type="ARBA" id="ARBA00022692"/>
    </source>
</evidence>
<evidence type="ECO:0000256" key="1">
    <source>
        <dbReference type="ARBA" id="ARBA00004429"/>
    </source>
</evidence>
<feature type="transmembrane region" description="Helical" evidence="6">
    <location>
        <begin position="144"/>
        <end position="166"/>
    </location>
</feature>
<protein>
    <submittedName>
        <fullName evidence="8">MFS transporter</fullName>
    </submittedName>
</protein>
<name>A0ABV9VY48_9ACTN</name>
<keyword evidence="4 6" id="KW-1133">Transmembrane helix</keyword>
<feature type="domain" description="Major facilitator superfamily (MFS) profile" evidence="7">
    <location>
        <begin position="15"/>
        <end position="441"/>
    </location>
</feature>
<evidence type="ECO:0000256" key="4">
    <source>
        <dbReference type="ARBA" id="ARBA00022989"/>
    </source>
</evidence>
<keyword evidence="2" id="KW-0813">Transport</keyword>
<dbReference type="EMBL" id="JBHSIU010000029">
    <property type="protein sequence ID" value="MFC5001054.1"/>
    <property type="molecule type" value="Genomic_DNA"/>
</dbReference>
<reference evidence="9" key="1">
    <citation type="journal article" date="2019" name="Int. J. Syst. Evol. Microbiol.">
        <title>The Global Catalogue of Microorganisms (GCM) 10K type strain sequencing project: providing services to taxonomists for standard genome sequencing and annotation.</title>
        <authorList>
            <consortium name="The Broad Institute Genomics Platform"/>
            <consortium name="The Broad Institute Genome Sequencing Center for Infectious Disease"/>
            <person name="Wu L."/>
            <person name="Ma J."/>
        </authorList>
    </citation>
    <scope>NUCLEOTIDE SEQUENCE [LARGE SCALE GENOMIC DNA]</scope>
    <source>
        <strain evidence="9">CGMCC 4.7152</strain>
    </source>
</reference>
<feature type="transmembrane region" description="Helical" evidence="6">
    <location>
        <begin position="296"/>
        <end position="318"/>
    </location>
</feature>
<feature type="transmembrane region" description="Helical" evidence="6">
    <location>
        <begin position="415"/>
        <end position="434"/>
    </location>
</feature>
<dbReference type="Pfam" id="PF07690">
    <property type="entry name" value="MFS_1"/>
    <property type="match status" value="1"/>
</dbReference>
<evidence type="ECO:0000313" key="9">
    <source>
        <dbReference type="Proteomes" id="UP001595912"/>
    </source>
</evidence>
<sequence>MSPGTSDEPAGTGVVSVALRLGMLAGPTVFGVTSAGVALPHVAAALHTSLGTVVWVLTAHAFGLGVGTAVAGRIADARGVRTALLAGTVAVCAGTVVCLLAPGLAALVGGRLLLAAGSGAMLASAVTLLAGVQPAQRPRVLAGYGMVLATFAAVATLVGGLVTAWLSWRLTLVLPVLSVAAVPFCRVPERRAASRSPLDGPGAAVLTIAVGALVLLVQARALHLRLPAVITLAAALAVATAVLVWWAIRHPHGFLPRSVVADGTFWTTVVVGVGVVGGLFATMYSVPQILARVHGWGAFTIGAALLPGAAVGAALSRAAGILAERARRRVLVAIAVTSAAGLSAAAGGAAWAAVIAASLALATFAVAQVVLTGIMAARLPLPVRGSGLGLLNLFFFVGGAAGSALAGALTAASGLARPLLAIAAFPLVAAVLAATRLPRSAG</sequence>
<dbReference type="RefSeq" id="WP_380117687.1">
    <property type="nucleotide sequence ID" value="NZ_JBHSIU010000029.1"/>
</dbReference>
<feature type="transmembrane region" description="Helical" evidence="6">
    <location>
        <begin position="112"/>
        <end position="132"/>
    </location>
</feature>
<comment type="caution">
    <text evidence="8">The sequence shown here is derived from an EMBL/GenBank/DDBJ whole genome shotgun (WGS) entry which is preliminary data.</text>
</comment>
<dbReference type="Proteomes" id="UP001595912">
    <property type="component" value="Unassembled WGS sequence"/>
</dbReference>
<feature type="transmembrane region" description="Helical" evidence="6">
    <location>
        <begin position="83"/>
        <end position="106"/>
    </location>
</feature>
<keyword evidence="5 6" id="KW-0472">Membrane</keyword>